<dbReference type="PATRIC" id="fig|1229493.5.peg.5540"/>
<dbReference type="GO" id="GO:0016787">
    <property type="term" value="F:hydrolase activity"/>
    <property type="evidence" value="ECO:0007669"/>
    <property type="project" value="UniProtKB-KW"/>
</dbReference>
<dbReference type="Gene3D" id="3.90.79.10">
    <property type="entry name" value="Nucleoside Triphosphate Pyrophosphohydrolase"/>
    <property type="match status" value="1"/>
</dbReference>
<keyword evidence="2" id="KW-0378">Hydrolase</keyword>
<dbReference type="Pfam" id="PF12535">
    <property type="entry name" value="Nudix_N"/>
    <property type="match status" value="1"/>
</dbReference>
<dbReference type="AlphaFoldDB" id="A0A0C1Z126"/>
<dbReference type="PANTHER" id="PTHR43046">
    <property type="entry name" value="GDP-MANNOSE MANNOSYL HYDROLASE"/>
    <property type="match status" value="1"/>
</dbReference>
<dbReference type="Proteomes" id="UP000031586">
    <property type="component" value="Unassembled WGS sequence"/>
</dbReference>
<evidence type="ECO:0000256" key="2">
    <source>
        <dbReference type="ARBA" id="ARBA00022801"/>
    </source>
</evidence>
<accession>A0A0C1Z126</accession>
<dbReference type="RefSeq" id="WP_020197532.1">
    <property type="nucleotide sequence ID" value="NZ_BAOH01000122.1"/>
</dbReference>
<dbReference type="Pfam" id="PF00293">
    <property type="entry name" value="NUDIX"/>
    <property type="match status" value="1"/>
</dbReference>
<sequence>MSKWLDWAKQLQAIAQAGEAYSKDAYDLERFKMVEDIAHQMFADISDKSVADIQNLFIPESGYPTPKVDLRAGVIKDGKILLVREREDGWWTLPGGWADVCETPSSGVVREVLEESGLVVAKPKLIAIRDRAMHDYQPPYPFHIYKMFFLCEYVSGEPKENIEVSEIDFFAQHKIPPLSQSRVLPRDIEMVFDAFYSEDFQVHVD</sequence>
<evidence type="ECO:0000313" key="5">
    <source>
        <dbReference type="Proteomes" id="UP000031586"/>
    </source>
</evidence>
<proteinExistence type="predicted"/>
<gene>
    <name evidence="4" type="ORF">H735_28570</name>
</gene>
<comment type="cofactor">
    <cofactor evidence="1">
        <name>Mg(2+)</name>
        <dbReference type="ChEBI" id="CHEBI:18420"/>
    </cofactor>
</comment>
<protein>
    <submittedName>
        <fullName evidence="4">ADP-ribose pyrophosphatase</fullName>
    </submittedName>
</protein>
<organism evidence="4 5">
    <name type="scientific">Vibrio owensii CAIM 1854 = LMG 25443</name>
    <dbReference type="NCBI Taxonomy" id="1229493"/>
    <lineage>
        <taxon>Bacteria</taxon>
        <taxon>Pseudomonadati</taxon>
        <taxon>Pseudomonadota</taxon>
        <taxon>Gammaproteobacteria</taxon>
        <taxon>Vibrionales</taxon>
        <taxon>Vibrionaceae</taxon>
        <taxon>Vibrio</taxon>
    </lineage>
</organism>
<evidence type="ECO:0000256" key="1">
    <source>
        <dbReference type="ARBA" id="ARBA00001946"/>
    </source>
</evidence>
<name>A0A0C1Z126_9VIBR</name>
<dbReference type="CDD" id="cd04672">
    <property type="entry name" value="NUDIX_CDP-Chase_like"/>
    <property type="match status" value="1"/>
</dbReference>
<dbReference type="Gene3D" id="6.10.250.1120">
    <property type="match status" value="1"/>
</dbReference>
<dbReference type="PROSITE" id="PS51462">
    <property type="entry name" value="NUDIX"/>
    <property type="match status" value="1"/>
</dbReference>
<dbReference type="InterPro" id="IPR015797">
    <property type="entry name" value="NUDIX_hydrolase-like_dom_sf"/>
</dbReference>
<dbReference type="PANTHER" id="PTHR43046:SF16">
    <property type="entry name" value="ADP-RIBOSE PYROPHOSPHATASE YJHB-RELATED"/>
    <property type="match status" value="1"/>
</dbReference>
<dbReference type="PROSITE" id="PS00893">
    <property type="entry name" value="NUDIX_BOX"/>
    <property type="match status" value="1"/>
</dbReference>
<dbReference type="SUPFAM" id="SSF55811">
    <property type="entry name" value="Nudix"/>
    <property type="match status" value="1"/>
</dbReference>
<dbReference type="InterPro" id="IPR059176">
    <property type="entry name" value="UDP-X_N"/>
</dbReference>
<evidence type="ECO:0000259" key="3">
    <source>
        <dbReference type="PROSITE" id="PS51462"/>
    </source>
</evidence>
<dbReference type="EMBL" id="JPRD01000073">
    <property type="protein sequence ID" value="KIF46386.1"/>
    <property type="molecule type" value="Genomic_DNA"/>
</dbReference>
<dbReference type="InterPro" id="IPR020084">
    <property type="entry name" value="NUDIX_hydrolase_CS"/>
</dbReference>
<dbReference type="InterPro" id="IPR000086">
    <property type="entry name" value="NUDIX_hydrolase_dom"/>
</dbReference>
<comment type="caution">
    <text evidence="4">The sequence shown here is derived from an EMBL/GenBank/DDBJ whole genome shotgun (WGS) entry which is preliminary data.</text>
</comment>
<reference evidence="4 5" key="1">
    <citation type="submission" date="2014-07" db="EMBL/GenBank/DDBJ databases">
        <title>Unique and conserved regions in Vibrio harveyi and related species in comparison with the shrimp pathogen Vibrio harveyi CAIM 1792.</title>
        <authorList>
            <person name="Espinoza-Valles I."/>
            <person name="Vora G."/>
            <person name="Leekitcharoenphon P."/>
            <person name="Ussery D."/>
            <person name="Hoj L."/>
            <person name="Gomez-Gil B."/>
        </authorList>
    </citation>
    <scope>NUCLEOTIDE SEQUENCE [LARGE SCALE GENOMIC DNA]</scope>
    <source>
        <strain evidence="5">CAIM 1854 / LMG 25443</strain>
    </source>
</reference>
<evidence type="ECO:0000313" key="4">
    <source>
        <dbReference type="EMBL" id="KIF46386.1"/>
    </source>
</evidence>
<feature type="domain" description="Nudix hydrolase" evidence="3">
    <location>
        <begin position="55"/>
        <end position="192"/>
    </location>
</feature>